<name>A0A915HKH9_ROMCU</name>
<accession>A0A915HKH9</accession>
<evidence type="ECO:0000259" key="2">
    <source>
        <dbReference type="PROSITE" id="PS50053"/>
    </source>
</evidence>
<protein>
    <submittedName>
        <fullName evidence="4">Ubiquitin-like domain-containing protein</fullName>
    </submittedName>
</protein>
<dbReference type="InterPro" id="IPR000626">
    <property type="entry name" value="Ubiquitin-like_dom"/>
</dbReference>
<dbReference type="InterPro" id="IPR029071">
    <property type="entry name" value="Ubiquitin-like_domsf"/>
</dbReference>
<reference evidence="4" key="1">
    <citation type="submission" date="2022-11" db="UniProtKB">
        <authorList>
            <consortium name="WormBaseParasite"/>
        </authorList>
    </citation>
    <scope>IDENTIFICATION</scope>
</reference>
<dbReference type="Pfam" id="PF00240">
    <property type="entry name" value="ubiquitin"/>
    <property type="match status" value="1"/>
</dbReference>
<dbReference type="PROSITE" id="PS50053">
    <property type="entry name" value="UBIQUITIN_2"/>
    <property type="match status" value="1"/>
</dbReference>
<organism evidence="3 4">
    <name type="scientific">Romanomermis culicivorax</name>
    <name type="common">Nematode worm</name>
    <dbReference type="NCBI Taxonomy" id="13658"/>
    <lineage>
        <taxon>Eukaryota</taxon>
        <taxon>Metazoa</taxon>
        <taxon>Ecdysozoa</taxon>
        <taxon>Nematoda</taxon>
        <taxon>Enoplea</taxon>
        <taxon>Dorylaimia</taxon>
        <taxon>Mermithida</taxon>
        <taxon>Mermithoidea</taxon>
        <taxon>Mermithidae</taxon>
        <taxon>Romanomermis</taxon>
    </lineage>
</organism>
<dbReference type="Gene3D" id="3.10.20.90">
    <property type="entry name" value="Phosphatidylinositol 3-kinase Catalytic Subunit, Chain A, domain 1"/>
    <property type="match status" value="1"/>
</dbReference>
<dbReference type="SUPFAM" id="SSF54236">
    <property type="entry name" value="Ubiquitin-like"/>
    <property type="match status" value="1"/>
</dbReference>
<keyword evidence="3" id="KW-1185">Reference proteome</keyword>
<dbReference type="AlphaFoldDB" id="A0A915HKH9"/>
<feature type="compositionally biased region" description="Low complexity" evidence="1">
    <location>
        <begin position="133"/>
        <end position="145"/>
    </location>
</feature>
<dbReference type="Proteomes" id="UP000887565">
    <property type="component" value="Unplaced"/>
</dbReference>
<feature type="compositionally biased region" description="Polar residues" evidence="1">
    <location>
        <begin position="146"/>
        <end position="156"/>
    </location>
</feature>
<evidence type="ECO:0000256" key="1">
    <source>
        <dbReference type="SAM" id="MobiDB-lite"/>
    </source>
</evidence>
<sequence>AVDVIQLKFRIYIAANGNAPCASNDIRVECRRTETIAQSKQRLWTAANDLSRSPRLSTCSTVPPVDRQRWIFGGRILSDKSRLSEYKIPNNCVVQVVPCENSTCNNADKTKRNTESGTPIIASTSNTISSTQQLLDNQQQQQQLNGHSSSNTDVLA</sequence>
<feature type="domain" description="Ubiquitin-like" evidence="2">
    <location>
        <begin position="9"/>
        <end position="97"/>
    </location>
</feature>
<evidence type="ECO:0000313" key="4">
    <source>
        <dbReference type="WBParaSite" id="nRc.2.0.1.t02066-RA"/>
    </source>
</evidence>
<proteinExistence type="predicted"/>
<evidence type="ECO:0000313" key="3">
    <source>
        <dbReference type="Proteomes" id="UP000887565"/>
    </source>
</evidence>
<dbReference type="WBParaSite" id="nRc.2.0.1.t02066-RA">
    <property type="protein sequence ID" value="nRc.2.0.1.t02066-RA"/>
    <property type="gene ID" value="nRc.2.0.1.g02066"/>
</dbReference>
<feature type="region of interest" description="Disordered" evidence="1">
    <location>
        <begin position="133"/>
        <end position="156"/>
    </location>
</feature>